<comment type="caution">
    <text evidence="2">The sequence shown here is derived from an EMBL/GenBank/DDBJ whole genome shotgun (WGS) entry which is preliminary data.</text>
</comment>
<sequence>MSKISDLPEATPTGAERIVMVQHGRTVGAPLNGVMSALAEPFVDAAQDSATRAELAALAALLSKPLFDTIALGEAATVAGDIFSVRAGGEDFATLYRRTPPGSDLLGSYPSSLAVAMRVRLADLQSGDVAKGAGMVGFDLDADYAEGTVGAALKRYSDMFDDGLWDATARIEDDGAWG</sequence>
<dbReference type="AlphaFoldDB" id="A0A5J5IA05"/>
<dbReference type="Proteomes" id="UP000325933">
    <property type="component" value="Unassembled WGS sequence"/>
</dbReference>
<organism evidence="2 3">
    <name type="scientific">Sphingobium limneticum</name>
    <dbReference type="NCBI Taxonomy" id="1007511"/>
    <lineage>
        <taxon>Bacteria</taxon>
        <taxon>Pseudomonadati</taxon>
        <taxon>Pseudomonadota</taxon>
        <taxon>Alphaproteobacteria</taxon>
        <taxon>Sphingomonadales</taxon>
        <taxon>Sphingomonadaceae</taxon>
        <taxon>Sphingobium</taxon>
    </lineage>
</organism>
<name>A0A5J5IA05_9SPHN</name>
<reference evidence="3 4" key="1">
    <citation type="submission" date="2019-09" db="EMBL/GenBank/DDBJ databases">
        <authorList>
            <person name="Feng G."/>
        </authorList>
    </citation>
    <scope>NUCLEOTIDE SEQUENCE [LARGE SCALE GENOMIC DNA]</scope>
    <source>
        <strain evidence="2 3">KACC 19283</strain>
        <strain evidence="1 4">KACC 19284</strain>
    </source>
</reference>
<protein>
    <submittedName>
        <fullName evidence="2">Uncharacterized protein</fullName>
    </submittedName>
</protein>
<dbReference type="Proteomes" id="UP000326364">
    <property type="component" value="Unassembled WGS sequence"/>
</dbReference>
<keyword evidence="4" id="KW-1185">Reference proteome</keyword>
<evidence type="ECO:0000313" key="3">
    <source>
        <dbReference type="Proteomes" id="UP000325933"/>
    </source>
</evidence>
<evidence type="ECO:0000313" key="2">
    <source>
        <dbReference type="EMBL" id="KAA9033064.1"/>
    </source>
</evidence>
<dbReference type="EMBL" id="VYQB01000002">
    <property type="protein sequence ID" value="KAA9020738.1"/>
    <property type="molecule type" value="Genomic_DNA"/>
</dbReference>
<evidence type="ECO:0000313" key="1">
    <source>
        <dbReference type="EMBL" id="KAA9020738.1"/>
    </source>
</evidence>
<evidence type="ECO:0000313" key="4">
    <source>
        <dbReference type="Proteomes" id="UP000326364"/>
    </source>
</evidence>
<accession>A0A5J5IA05</accession>
<dbReference type="EMBL" id="VYQA01000002">
    <property type="protein sequence ID" value="KAA9033064.1"/>
    <property type="molecule type" value="Genomic_DNA"/>
</dbReference>
<dbReference type="RefSeq" id="WP_150424581.1">
    <property type="nucleotide sequence ID" value="NZ_VYQA01000002.1"/>
</dbReference>
<proteinExistence type="predicted"/>
<gene>
    <name evidence="2" type="ORF">F4U95_03480</name>
    <name evidence="1" type="ORF">F4U96_03480</name>
</gene>